<organism evidence="2 3">
    <name type="scientific">Ambrosiozyma monospora</name>
    <name type="common">Yeast</name>
    <name type="synonym">Endomycopsis monosporus</name>
    <dbReference type="NCBI Taxonomy" id="43982"/>
    <lineage>
        <taxon>Eukaryota</taxon>
        <taxon>Fungi</taxon>
        <taxon>Dikarya</taxon>
        <taxon>Ascomycota</taxon>
        <taxon>Saccharomycotina</taxon>
        <taxon>Pichiomycetes</taxon>
        <taxon>Pichiales</taxon>
        <taxon>Pichiaceae</taxon>
        <taxon>Ambrosiozyma</taxon>
    </lineage>
</organism>
<evidence type="ECO:0000313" key="2">
    <source>
        <dbReference type="EMBL" id="GME67884.1"/>
    </source>
</evidence>
<gene>
    <name evidence="2" type="ORF">Amon01_000892400</name>
</gene>
<dbReference type="EMBL" id="BSXU01009012">
    <property type="protein sequence ID" value="GME67884.1"/>
    <property type="molecule type" value="Genomic_DNA"/>
</dbReference>
<dbReference type="Proteomes" id="UP001165063">
    <property type="component" value="Unassembled WGS sequence"/>
</dbReference>
<feature type="region of interest" description="Disordered" evidence="1">
    <location>
        <begin position="1"/>
        <end position="46"/>
    </location>
</feature>
<dbReference type="AlphaFoldDB" id="A0A9W6SX98"/>
<reference evidence="2" key="1">
    <citation type="submission" date="2023-04" db="EMBL/GenBank/DDBJ databases">
        <title>Ambrosiozyma monospora NBRC 1965.</title>
        <authorList>
            <person name="Ichikawa N."/>
            <person name="Sato H."/>
            <person name="Tonouchi N."/>
        </authorList>
    </citation>
    <scope>NUCLEOTIDE SEQUENCE</scope>
    <source>
        <strain evidence="2">NBRC 1965</strain>
    </source>
</reference>
<evidence type="ECO:0000313" key="3">
    <source>
        <dbReference type="Proteomes" id="UP001165063"/>
    </source>
</evidence>
<name>A0A9W6SX98_AMBMO</name>
<protein>
    <submittedName>
        <fullName evidence="2">Unnamed protein product</fullName>
    </submittedName>
</protein>
<comment type="caution">
    <text evidence="2">The sequence shown here is derived from an EMBL/GenBank/DDBJ whole genome shotgun (WGS) entry which is preliminary data.</text>
</comment>
<proteinExistence type="predicted"/>
<sequence length="167" mass="19366">MDLGVSTTDESDDDEDNESDDEDNEEEEDDDDDDDDDDDQLLLVSKERDDIKNRSLSCKSIFEKVYHSIKELQDKNLTLKGGRRGKMIEWDQKRADAIDIERGCEVGQCLVETLKAFETIDMNNPRITAELNEKLDMAKKLFIEKLEQIQQNVKDSPPKRERKKNLP</sequence>
<evidence type="ECO:0000256" key="1">
    <source>
        <dbReference type="SAM" id="MobiDB-lite"/>
    </source>
</evidence>
<feature type="compositionally biased region" description="Acidic residues" evidence="1">
    <location>
        <begin position="9"/>
        <end position="40"/>
    </location>
</feature>
<keyword evidence="3" id="KW-1185">Reference proteome</keyword>
<accession>A0A9W6SX98</accession>